<dbReference type="Proteomes" id="UP000028582">
    <property type="component" value="Unassembled WGS sequence"/>
</dbReference>
<dbReference type="InterPro" id="IPR039646">
    <property type="entry name" value="ZNHIT2"/>
</dbReference>
<feature type="domain" description="HIT-type" evidence="3">
    <location>
        <begin position="55"/>
        <end position="87"/>
    </location>
</feature>
<dbReference type="Gene3D" id="3.30.60.190">
    <property type="match status" value="1"/>
</dbReference>
<accession>A0A080ZFZ6</accession>
<evidence type="ECO:0000313" key="5">
    <source>
        <dbReference type="Proteomes" id="UP000028582"/>
    </source>
</evidence>
<evidence type="ECO:0000256" key="2">
    <source>
        <dbReference type="SAM" id="Coils"/>
    </source>
</evidence>
<dbReference type="OrthoDB" id="18412at2759"/>
<gene>
    <name evidence="4" type="ORF">F444_17160</name>
</gene>
<reference evidence="4 5" key="1">
    <citation type="submission" date="2013-11" db="EMBL/GenBank/DDBJ databases">
        <title>The Genome Sequence of Phytophthora parasitica P1976.</title>
        <authorList>
            <consortium name="The Broad Institute Genomics Platform"/>
            <person name="Russ C."/>
            <person name="Tyler B."/>
            <person name="Panabieres F."/>
            <person name="Shan W."/>
            <person name="Tripathy S."/>
            <person name="Grunwald N."/>
            <person name="Machado M."/>
            <person name="Johnson C.S."/>
            <person name="Walker B."/>
            <person name="Young S."/>
            <person name="Zeng Q."/>
            <person name="Gargeya S."/>
            <person name="Fitzgerald M."/>
            <person name="Haas B."/>
            <person name="Abouelleil A."/>
            <person name="Allen A.W."/>
            <person name="Alvarado L."/>
            <person name="Arachchi H.M."/>
            <person name="Berlin A.M."/>
            <person name="Chapman S.B."/>
            <person name="Gainer-Dewar J."/>
            <person name="Goldberg J."/>
            <person name="Griggs A."/>
            <person name="Gujja S."/>
            <person name="Hansen M."/>
            <person name="Howarth C."/>
            <person name="Imamovic A."/>
            <person name="Ireland A."/>
            <person name="Larimer J."/>
            <person name="McCowan C."/>
            <person name="Murphy C."/>
            <person name="Pearson M."/>
            <person name="Poon T.W."/>
            <person name="Priest M."/>
            <person name="Roberts A."/>
            <person name="Saif S."/>
            <person name="Shea T."/>
            <person name="Sisk P."/>
            <person name="Sykes S."/>
            <person name="Wortman J."/>
            <person name="Nusbaum C."/>
            <person name="Birren B."/>
        </authorList>
    </citation>
    <scope>NUCLEOTIDE SEQUENCE [LARGE SCALE GENOMIC DNA]</scope>
    <source>
        <strain evidence="4 5">P1976</strain>
    </source>
</reference>
<dbReference type="Pfam" id="PF04438">
    <property type="entry name" value="zf-HIT"/>
    <property type="match status" value="1"/>
</dbReference>
<evidence type="ECO:0000259" key="3">
    <source>
        <dbReference type="PROSITE" id="PS51083"/>
    </source>
</evidence>
<dbReference type="PANTHER" id="PTHR15555:SF0">
    <property type="entry name" value="ZINC FINGER HIT DOMAIN-CONTAINING PROTEIN 2"/>
    <property type="match status" value="1"/>
</dbReference>
<evidence type="ECO:0000256" key="1">
    <source>
        <dbReference type="PROSITE-ProRule" id="PRU00453"/>
    </source>
</evidence>
<evidence type="ECO:0000313" key="4">
    <source>
        <dbReference type="EMBL" id="ETO65557.1"/>
    </source>
</evidence>
<comment type="caution">
    <text evidence="4">The sequence shown here is derived from an EMBL/GenBank/DDBJ whole genome shotgun (WGS) entry which is preliminary data.</text>
</comment>
<protein>
    <recommendedName>
        <fullName evidence="3">HIT-type domain-containing protein</fullName>
    </recommendedName>
</protein>
<dbReference type="PROSITE" id="PS51083">
    <property type="entry name" value="ZF_HIT"/>
    <property type="match status" value="1"/>
</dbReference>
<name>A0A080ZFZ6_PHYNI</name>
<feature type="non-terminal residue" evidence="4">
    <location>
        <position position="1"/>
    </location>
</feature>
<dbReference type="GO" id="GO:0008270">
    <property type="term" value="F:zinc ion binding"/>
    <property type="evidence" value="ECO:0007669"/>
    <property type="project" value="UniProtKB-UniRule"/>
</dbReference>
<dbReference type="EMBL" id="ANJA01003181">
    <property type="protein sequence ID" value="ETO65557.1"/>
    <property type="molecule type" value="Genomic_DNA"/>
</dbReference>
<dbReference type="InterPro" id="IPR007529">
    <property type="entry name" value="Znf_HIT"/>
</dbReference>
<dbReference type="PANTHER" id="PTHR15555">
    <property type="entry name" value="ZINC FINGER HIT DOMAIN CONTAINING PROTEIN 2 PROTEIN FON -RELATED"/>
    <property type="match status" value="1"/>
</dbReference>
<keyword evidence="1" id="KW-0862">Zinc</keyword>
<sequence length="441" mass="50246">RPILYPSPLTTDIMEPVPIRLGTLRTTVKPSSNVSASPVLSEKPVVNNASMARVCRVCTTQEARYTCPRCNTPYCSVDCYRSHGEGCTEQFFESHVRSEMTLASNAKGNDDEKQQRSIQELLERVREFQEEQQQLADGEDDEEALVQRMQELALLDKEGRLTLDCLTPEERRKFLGEVADGRLGKLVELWTPWWLMSERKYRNETSARRRELVLEEIGGENDEGENESEASSAVVLEPSVLYPVRIFTTNVAQKMPKSMSALLPDGRQPSPCLRYHLVEILFAYALVLRAFNGDCAQDTAEAAFMLLDLCRVLSDDARYESLEHVCLSCLEKQSSEGSATNALAIQDVQQIIRTDVFLLDALSDTRALLERYQQELVRNSESDKQARRERKTALKKLTAIQKKIIFYQTWAYLTPIEEFQALATEIEAYTKNKELLRLKIL</sequence>
<keyword evidence="1" id="KW-0479">Metal-binding</keyword>
<keyword evidence="2" id="KW-0175">Coiled coil</keyword>
<organism evidence="4 5">
    <name type="scientific">Phytophthora nicotianae P1976</name>
    <dbReference type="NCBI Taxonomy" id="1317066"/>
    <lineage>
        <taxon>Eukaryota</taxon>
        <taxon>Sar</taxon>
        <taxon>Stramenopiles</taxon>
        <taxon>Oomycota</taxon>
        <taxon>Peronosporomycetes</taxon>
        <taxon>Peronosporales</taxon>
        <taxon>Peronosporaceae</taxon>
        <taxon>Phytophthora</taxon>
    </lineage>
</organism>
<dbReference type="CDD" id="cd23024">
    <property type="entry name" value="zf-HIT_ZNHIT2-3"/>
    <property type="match status" value="1"/>
</dbReference>
<feature type="coiled-coil region" evidence="2">
    <location>
        <begin position="111"/>
        <end position="138"/>
    </location>
</feature>
<dbReference type="AlphaFoldDB" id="A0A080ZFZ6"/>
<dbReference type="SUPFAM" id="SSF144232">
    <property type="entry name" value="HIT/MYND zinc finger-like"/>
    <property type="match status" value="1"/>
</dbReference>
<proteinExistence type="predicted"/>
<keyword evidence="1" id="KW-0863">Zinc-finger</keyword>